<evidence type="ECO:0000256" key="4">
    <source>
        <dbReference type="SAM" id="MobiDB-lite"/>
    </source>
</evidence>
<keyword evidence="7" id="KW-1185">Reference proteome</keyword>
<feature type="domain" description="Nitroreductase" evidence="5">
    <location>
        <begin position="2"/>
        <end position="50"/>
    </location>
</feature>
<evidence type="ECO:0000259" key="5">
    <source>
        <dbReference type="Pfam" id="PF00881"/>
    </source>
</evidence>
<dbReference type="SUPFAM" id="SSF55469">
    <property type="entry name" value="FMN-dependent nitroreductase-like"/>
    <property type="match status" value="1"/>
</dbReference>
<dbReference type="PANTHER" id="PTHR23026:SF90">
    <property type="entry name" value="IODOTYROSINE DEIODINASE 1"/>
    <property type="match status" value="1"/>
</dbReference>
<accession>A0A255GTN5</accession>
<evidence type="ECO:0000256" key="2">
    <source>
        <dbReference type="ARBA" id="ARBA00022643"/>
    </source>
</evidence>
<keyword evidence="2" id="KW-0288">FMN</keyword>
<comment type="caution">
    <text evidence="6">The sequence shown here is derived from an EMBL/GenBank/DDBJ whole genome shotgun (WGS) entry which is preliminary data.</text>
</comment>
<evidence type="ECO:0000256" key="3">
    <source>
        <dbReference type="ARBA" id="ARBA00023002"/>
    </source>
</evidence>
<dbReference type="EMBL" id="NMVQ01000045">
    <property type="protein sequence ID" value="OYO18076.1"/>
    <property type="molecule type" value="Genomic_DNA"/>
</dbReference>
<dbReference type="Gene3D" id="3.40.109.10">
    <property type="entry name" value="NADH Oxidase"/>
    <property type="match status" value="1"/>
</dbReference>
<organism evidence="6 7">
    <name type="scientific">Enemella dayhoffiae</name>
    <dbReference type="NCBI Taxonomy" id="2016507"/>
    <lineage>
        <taxon>Bacteria</taxon>
        <taxon>Bacillati</taxon>
        <taxon>Actinomycetota</taxon>
        <taxon>Actinomycetes</taxon>
        <taxon>Propionibacteriales</taxon>
        <taxon>Propionibacteriaceae</taxon>
        <taxon>Enemella</taxon>
    </lineage>
</organism>
<dbReference type="AlphaFoldDB" id="A0A255GTN5"/>
<sequence length="185" mass="20658">MVRSYADRPVPAEVLEELIDFGVRAPSAGFSQGVSLQLLDGADLQRFWQVTVDRETKWLERMSTAPVLILVWASKDAYLDRYAEPDKGWTDRDEDRWTAPYWFVDAGMAAENILLGAVAHGLGACFFGVPPEKVDAVRREFGVPDEQLSVGVISLGWPAEGEIQSGSPRSRGRIAREQQVHRGNW</sequence>
<dbReference type="Proteomes" id="UP000216311">
    <property type="component" value="Unassembled WGS sequence"/>
</dbReference>
<reference evidence="6" key="1">
    <citation type="submission" date="2017-07" db="EMBL/GenBank/DDBJ databases">
        <title>Draft whole genome sequences of clinical Proprionibacteriaceae strains.</title>
        <authorList>
            <person name="Bernier A.-M."/>
            <person name="Bernard K."/>
            <person name="Domingo M.-C."/>
        </authorList>
    </citation>
    <scope>NUCLEOTIDE SEQUENCE [LARGE SCALE GENOMIC DNA]</scope>
    <source>
        <strain evidence="6">NML 130396</strain>
    </source>
</reference>
<keyword evidence="3" id="KW-0560">Oxidoreductase</keyword>
<evidence type="ECO:0000313" key="6">
    <source>
        <dbReference type="EMBL" id="OYO18076.1"/>
    </source>
</evidence>
<evidence type="ECO:0000256" key="1">
    <source>
        <dbReference type="ARBA" id="ARBA00022630"/>
    </source>
</evidence>
<feature type="domain" description="Nitroreductase" evidence="5">
    <location>
        <begin position="53"/>
        <end position="157"/>
    </location>
</feature>
<dbReference type="Pfam" id="PF00881">
    <property type="entry name" value="Nitroreductase"/>
    <property type="match status" value="2"/>
</dbReference>
<dbReference type="PANTHER" id="PTHR23026">
    <property type="entry name" value="NADPH NITROREDUCTASE"/>
    <property type="match status" value="1"/>
</dbReference>
<dbReference type="InterPro" id="IPR050627">
    <property type="entry name" value="Nitroreductase/BluB"/>
</dbReference>
<dbReference type="InterPro" id="IPR029479">
    <property type="entry name" value="Nitroreductase"/>
</dbReference>
<evidence type="ECO:0000313" key="7">
    <source>
        <dbReference type="Proteomes" id="UP000216311"/>
    </source>
</evidence>
<feature type="compositionally biased region" description="Basic and acidic residues" evidence="4">
    <location>
        <begin position="174"/>
        <end position="185"/>
    </location>
</feature>
<feature type="region of interest" description="Disordered" evidence="4">
    <location>
        <begin position="161"/>
        <end position="185"/>
    </location>
</feature>
<proteinExistence type="predicted"/>
<keyword evidence="1" id="KW-0285">Flavoprotein</keyword>
<protein>
    <submittedName>
        <fullName evidence="6">Nitroreductase</fullName>
    </submittedName>
</protein>
<name>A0A255GTN5_9ACTN</name>
<dbReference type="GO" id="GO:0016491">
    <property type="term" value="F:oxidoreductase activity"/>
    <property type="evidence" value="ECO:0007669"/>
    <property type="project" value="UniProtKB-KW"/>
</dbReference>
<dbReference type="InterPro" id="IPR000415">
    <property type="entry name" value="Nitroreductase-like"/>
</dbReference>
<dbReference type="CDD" id="cd02062">
    <property type="entry name" value="Nitro_FMN_reductase"/>
    <property type="match status" value="1"/>
</dbReference>
<gene>
    <name evidence="6" type="ORF">CGZ93_16065</name>
</gene>